<feature type="compositionally biased region" description="Low complexity" evidence="1">
    <location>
        <begin position="953"/>
        <end position="962"/>
    </location>
</feature>
<accession>A0A5M3MUH3</accession>
<feature type="compositionally biased region" description="Low complexity" evidence="1">
    <location>
        <begin position="341"/>
        <end position="353"/>
    </location>
</feature>
<comment type="caution">
    <text evidence="2">The sequence shown here is derived from an EMBL/GenBank/DDBJ whole genome shotgun (WGS) entry which is preliminary data.</text>
</comment>
<keyword evidence="3" id="KW-1185">Reference proteome</keyword>
<feature type="region of interest" description="Disordered" evidence="1">
    <location>
        <begin position="406"/>
        <end position="480"/>
    </location>
</feature>
<gene>
    <name evidence="2" type="ORF">CONPUDRAFT_163841</name>
</gene>
<dbReference type="GeneID" id="19205010"/>
<dbReference type="Proteomes" id="UP000053558">
    <property type="component" value="Unassembled WGS sequence"/>
</dbReference>
<dbReference type="EMBL" id="JH711576">
    <property type="protein sequence ID" value="EIW82763.1"/>
    <property type="molecule type" value="Genomic_DNA"/>
</dbReference>
<evidence type="ECO:0000313" key="3">
    <source>
        <dbReference type="Proteomes" id="UP000053558"/>
    </source>
</evidence>
<feature type="compositionally biased region" description="Gly residues" evidence="1">
    <location>
        <begin position="250"/>
        <end position="259"/>
    </location>
</feature>
<feature type="region of interest" description="Disordered" evidence="1">
    <location>
        <begin position="341"/>
        <end position="367"/>
    </location>
</feature>
<feature type="region of interest" description="Disordered" evidence="1">
    <location>
        <begin position="663"/>
        <end position="744"/>
    </location>
</feature>
<feature type="compositionally biased region" description="Acidic residues" evidence="1">
    <location>
        <begin position="264"/>
        <end position="273"/>
    </location>
</feature>
<feature type="region of interest" description="Disordered" evidence="1">
    <location>
        <begin position="948"/>
        <end position="976"/>
    </location>
</feature>
<reference evidence="3" key="1">
    <citation type="journal article" date="2012" name="Science">
        <title>The Paleozoic origin of enzymatic lignin decomposition reconstructed from 31 fungal genomes.</title>
        <authorList>
            <person name="Floudas D."/>
            <person name="Binder M."/>
            <person name="Riley R."/>
            <person name="Barry K."/>
            <person name="Blanchette R.A."/>
            <person name="Henrissat B."/>
            <person name="Martinez A.T."/>
            <person name="Otillar R."/>
            <person name="Spatafora J.W."/>
            <person name="Yadav J.S."/>
            <person name="Aerts A."/>
            <person name="Benoit I."/>
            <person name="Boyd A."/>
            <person name="Carlson A."/>
            <person name="Copeland A."/>
            <person name="Coutinho P.M."/>
            <person name="de Vries R.P."/>
            <person name="Ferreira P."/>
            <person name="Findley K."/>
            <person name="Foster B."/>
            <person name="Gaskell J."/>
            <person name="Glotzer D."/>
            <person name="Gorecki P."/>
            <person name="Heitman J."/>
            <person name="Hesse C."/>
            <person name="Hori C."/>
            <person name="Igarashi K."/>
            <person name="Jurgens J.A."/>
            <person name="Kallen N."/>
            <person name="Kersten P."/>
            <person name="Kohler A."/>
            <person name="Kuees U."/>
            <person name="Kumar T.K.A."/>
            <person name="Kuo A."/>
            <person name="LaButti K."/>
            <person name="Larrondo L.F."/>
            <person name="Lindquist E."/>
            <person name="Ling A."/>
            <person name="Lombard V."/>
            <person name="Lucas S."/>
            <person name="Lundell T."/>
            <person name="Martin R."/>
            <person name="McLaughlin D.J."/>
            <person name="Morgenstern I."/>
            <person name="Morin E."/>
            <person name="Murat C."/>
            <person name="Nagy L.G."/>
            <person name="Nolan M."/>
            <person name="Ohm R.A."/>
            <person name="Patyshakuliyeva A."/>
            <person name="Rokas A."/>
            <person name="Ruiz-Duenas F.J."/>
            <person name="Sabat G."/>
            <person name="Salamov A."/>
            <person name="Samejima M."/>
            <person name="Schmutz J."/>
            <person name="Slot J.C."/>
            <person name="St John F."/>
            <person name="Stenlid J."/>
            <person name="Sun H."/>
            <person name="Sun S."/>
            <person name="Syed K."/>
            <person name="Tsang A."/>
            <person name="Wiebenga A."/>
            <person name="Young D."/>
            <person name="Pisabarro A."/>
            <person name="Eastwood D.C."/>
            <person name="Martin F."/>
            <person name="Cullen D."/>
            <person name="Grigoriev I.V."/>
            <person name="Hibbett D.S."/>
        </authorList>
    </citation>
    <scope>NUCLEOTIDE SEQUENCE [LARGE SCALE GENOMIC DNA]</scope>
    <source>
        <strain evidence="3">RWD-64-598 SS2</strain>
    </source>
</reference>
<protein>
    <submittedName>
        <fullName evidence="2">Uncharacterized protein</fullName>
    </submittedName>
</protein>
<feature type="region of interest" description="Disordered" evidence="1">
    <location>
        <begin position="243"/>
        <end position="275"/>
    </location>
</feature>
<sequence length="976" mass="99861">MHLPRSPRHQRRRANTIGCFPVSLAINVPFTPIRLSPGHDALVLSTKDKYMNKGEDPPCPCCTLSSCPQLALIRSLRATGANLEADLALLGAELADAHALLHKLMEERARAQHAGAASSRDARALEHRLTQLPALLIEAGAPHASIARLTTLIANANANANADADADADAKDENAAASALFDALREGMLGGAPGTLLAQLADAVHDDILSTLTGKYASLLQIAVASGVQGRMDRRAARFWRRVARDHGKTGGSEGGSEMGGSETSDEEAEEMGEERWRAVQELMERRRWERRDLEDEGGDESVIRASVQPTTSPGAMESSGSAETTAPSTYFDQAVFASPEPISNIPESSNSPLAVSTAPTSPSSNDALAQNQLITNTPAPPIPRQVSRPLALRNFNVAQMPRVRAYSDASDRGAEQDHETRRQDAQNENDDGAQRNVVDANAAAPSRPVARTPQVPSSLSLAQNIPIDSCPRSRSRSARVPLTSNAGFVTPASSSSSAHPRYLSSAMYTRGSTTGSCNVRSSARVPSQLQARPSVLRPTLVPMRRLVYSSGVNDTLMMLSASTSAATSATSASSSSSSSSSKFSASSSLSRFSASPGPSPFLAMAGAMRGDGESRESLATEVEGSPVCKGGSGRERGLGLGLEDGDGGAVLEISALVLTPSQCQGQGQGPLASSESAVGTPSTPGAQHRPANEGSGDSASPDSPGSDTTGSSTCDSGSGSDCSPDTDSTPLTGRESSEDSPAYHALAAAAATAAAAPGCCDTTRTCASGLLAPSMRVPKDVPATRAAPSDARADSDIVVAHLLSVSSSPSSAVPSTPAPTKLPTLAASPPASARTPCFKLSENQKGVMSGSLAGTPASVPVCAKPLPTPSRLPVLLKPAVRDATGSSRAHGLGIISTPPLGLPAATAMASTSAATLGSPALVGQGFAPVALVSPATAALASVSSDAGGRILDGSVDSGSEIGSEESDSPEIEDGL</sequence>
<feature type="region of interest" description="Disordered" evidence="1">
    <location>
        <begin position="807"/>
        <end position="834"/>
    </location>
</feature>
<dbReference type="KEGG" id="cput:CONPUDRAFT_163841"/>
<organism evidence="2 3">
    <name type="scientific">Coniophora puteana (strain RWD-64-598)</name>
    <name type="common">Brown rot fungus</name>
    <dbReference type="NCBI Taxonomy" id="741705"/>
    <lineage>
        <taxon>Eukaryota</taxon>
        <taxon>Fungi</taxon>
        <taxon>Dikarya</taxon>
        <taxon>Basidiomycota</taxon>
        <taxon>Agaricomycotina</taxon>
        <taxon>Agaricomycetes</taxon>
        <taxon>Agaricomycetidae</taxon>
        <taxon>Boletales</taxon>
        <taxon>Coniophorineae</taxon>
        <taxon>Coniophoraceae</taxon>
        <taxon>Coniophora</taxon>
    </lineage>
</organism>
<feature type="compositionally biased region" description="Low complexity" evidence="1">
    <location>
        <begin position="570"/>
        <end position="596"/>
    </location>
</feature>
<dbReference type="RefSeq" id="XP_007766739.1">
    <property type="nucleotide sequence ID" value="XM_007768549.1"/>
</dbReference>
<evidence type="ECO:0000256" key="1">
    <source>
        <dbReference type="SAM" id="MobiDB-lite"/>
    </source>
</evidence>
<dbReference type="AlphaFoldDB" id="A0A5M3MUH3"/>
<feature type="compositionally biased region" description="Basic and acidic residues" evidence="1">
    <location>
        <begin position="410"/>
        <end position="426"/>
    </location>
</feature>
<name>A0A5M3MUH3_CONPW</name>
<feature type="region of interest" description="Disordered" evidence="1">
    <location>
        <begin position="291"/>
        <end position="326"/>
    </location>
</feature>
<feature type="compositionally biased region" description="Polar residues" evidence="1">
    <location>
        <begin position="308"/>
        <end position="326"/>
    </location>
</feature>
<feature type="compositionally biased region" description="Acidic residues" evidence="1">
    <location>
        <begin position="963"/>
        <end position="976"/>
    </location>
</feature>
<evidence type="ECO:0000313" key="2">
    <source>
        <dbReference type="EMBL" id="EIW82763.1"/>
    </source>
</evidence>
<feature type="compositionally biased region" description="Low complexity" evidence="1">
    <location>
        <begin position="695"/>
        <end position="731"/>
    </location>
</feature>
<feature type="compositionally biased region" description="Polar residues" evidence="1">
    <location>
        <begin position="663"/>
        <end position="686"/>
    </location>
</feature>
<feature type="compositionally biased region" description="Polar residues" evidence="1">
    <location>
        <begin position="354"/>
        <end position="367"/>
    </location>
</feature>
<proteinExistence type="predicted"/>
<feature type="region of interest" description="Disordered" evidence="1">
    <location>
        <begin position="570"/>
        <end position="634"/>
    </location>
</feature>
<feature type="compositionally biased region" description="Polar residues" evidence="1">
    <location>
        <begin position="455"/>
        <end position="464"/>
    </location>
</feature>